<accession>A0A5J4W2H6</accession>
<sequence length="176" mass="20189">MERIKRYTEQKNLEYQATAMAMQYGTTFLPQLFNPNPVPYLAPPYPYNQVQQCCNQQLGGFPRRGREFQGMWRGGRGPGRGVFQTNVQTGANAFPMKLIEIGCAPTWRSPQSQQILQNEQCENRIRRYLTTNPTADADRQQGANGRNLKKNIGTREKAMEPNVPCAQTEWKMEENI</sequence>
<gene>
    <name evidence="1" type="ORF">EZS28_015364</name>
</gene>
<comment type="caution">
    <text evidence="1">The sequence shown here is derived from an EMBL/GenBank/DDBJ whole genome shotgun (WGS) entry which is preliminary data.</text>
</comment>
<evidence type="ECO:0000313" key="1">
    <source>
        <dbReference type="EMBL" id="KAA6389107.1"/>
    </source>
</evidence>
<dbReference type="AlphaFoldDB" id="A0A5J4W2H6"/>
<proteinExistence type="predicted"/>
<reference evidence="1 2" key="1">
    <citation type="submission" date="2019-03" db="EMBL/GenBank/DDBJ databases">
        <title>Single cell metagenomics reveals metabolic interactions within the superorganism composed of flagellate Streblomastix strix and complex community of Bacteroidetes bacteria on its surface.</title>
        <authorList>
            <person name="Treitli S.C."/>
            <person name="Kolisko M."/>
            <person name="Husnik F."/>
            <person name="Keeling P."/>
            <person name="Hampl V."/>
        </authorList>
    </citation>
    <scope>NUCLEOTIDE SEQUENCE [LARGE SCALE GENOMIC DNA]</scope>
    <source>
        <strain evidence="1">ST1C</strain>
    </source>
</reference>
<organism evidence="1 2">
    <name type="scientific">Streblomastix strix</name>
    <dbReference type="NCBI Taxonomy" id="222440"/>
    <lineage>
        <taxon>Eukaryota</taxon>
        <taxon>Metamonada</taxon>
        <taxon>Preaxostyla</taxon>
        <taxon>Oxymonadida</taxon>
        <taxon>Streblomastigidae</taxon>
        <taxon>Streblomastix</taxon>
    </lineage>
</organism>
<dbReference type="EMBL" id="SNRW01003712">
    <property type="protein sequence ID" value="KAA6389107.1"/>
    <property type="molecule type" value="Genomic_DNA"/>
</dbReference>
<evidence type="ECO:0000313" key="2">
    <source>
        <dbReference type="Proteomes" id="UP000324800"/>
    </source>
</evidence>
<dbReference type="Proteomes" id="UP000324800">
    <property type="component" value="Unassembled WGS sequence"/>
</dbReference>
<protein>
    <submittedName>
        <fullName evidence="1">Uncharacterized protein</fullName>
    </submittedName>
</protein>
<name>A0A5J4W2H6_9EUKA</name>